<evidence type="ECO:0000313" key="2">
    <source>
        <dbReference type="EMBL" id="KAF6141555.1"/>
    </source>
</evidence>
<dbReference type="PANTHER" id="PTHR34367">
    <property type="entry name" value="OS02G0734667 PROTEIN"/>
    <property type="match status" value="1"/>
</dbReference>
<feature type="compositionally biased region" description="Polar residues" evidence="1">
    <location>
        <begin position="112"/>
        <end position="122"/>
    </location>
</feature>
<reference evidence="2 3" key="1">
    <citation type="journal article" date="2020" name="IScience">
        <title>Genome Sequencing of the Endangered Kingdonia uniflora (Circaeasteraceae, Ranunculales) Reveals Potential Mechanisms of Evolutionary Specialization.</title>
        <authorList>
            <person name="Sun Y."/>
            <person name="Deng T."/>
            <person name="Zhang A."/>
            <person name="Moore M.J."/>
            <person name="Landis J.B."/>
            <person name="Lin N."/>
            <person name="Zhang H."/>
            <person name="Zhang X."/>
            <person name="Huang J."/>
            <person name="Zhang X."/>
            <person name="Sun H."/>
            <person name="Wang H."/>
        </authorList>
    </citation>
    <scope>NUCLEOTIDE SEQUENCE [LARGE SCALE GENOMIC DNA]</scope>
    <source>
        <strain evidence="2">TB1705</strain>
        <tissue evidence="2">Leaf</tissue>
    </source>
</reference>
<feature type="compositionally biased region" description="Basic and acidic residues" evidence="1">
    <location>
        <begin position="137"/>
        <end position="148"/>
    </location>
</feature>
<dbReference type="PANTHER" id="PTHR34367:SF1">
    <property type="entry name" value="OS04G0528600 PROTEIN"/>
    <property type="match status" value="1"/>
</dbReference>
<evidence type="ECO:0000256" key="1">
    <source>
        <dbReference type="SAM" id="MobiDB-lite"/>
    </source>
</evidence>
<dbReference type="Proteomes" id="UP000541444">
    <property type="component" value="Unassembled WGS sequence"/>
</dbReference>
<feature type="compositionally biased region" description="Basic and acidic residues" evidence="1">
    <location>
        <begin position="156"/>
        <end position="173"/>
    </location>
</feature>
<organism evidence="2 3">
    <name type="scientific">Kingdonia uniflora</name>
    <dbReference type="NCBI Taxonomy" id="39325"/>
    <lineage>
        <taxon>Eukaryota</taxon>
        <taxon>Viridiplantae</taxon>
        <taxon>Streptophyta</taxon>
        <taxon>Embryophyta</taxon>
        <taxon>Tracheophyta</taxon>
        <taxon>Spermatophyta</taxon>
        <taxon>Magnoliopsida</taxon>
        <taxon>Ranunculales</taxon>
        <taxon>Circaeasteraceae</taxon>
        <taxon>Kingdonia</taxon>
    </lineage>
</organism>
<keyword evidence="3" id="KW-1185">Reference proteome</keyword>
<name>A0A7J7LFY4_9MAGN</name>
<feature type="region of interest" description="Disordered" evidence="1">
    <location>
        <begin position="137"/>
        <end position="337"/>
    </location>
</feature>
<sequence>MGTCMSKKNKNEDLKSVVVVVASSPLDLKSNEEETTAKKRIPVAEETPLKKEIFIIKQRKSLEHKPSIDIEIPMPQPTPTTVIPTSPAIIRTSSCSKEEVDAILIQCGRLSRSSSGKANTPGSRKYSGSKRSFDFDKEAEVTSSEHHSRPSHRRTTSRDKRSISRDRDEEKRRNGSSSSRRVSRSPGRRNEVAGAALDNKSRPGKMVSVPARDKTIVSASSNPDSAARGNIKRVSVKRSGEVSGSRTAAASPRSQSPANVRPSNENTQPSLSRNSSRKADHSPYRRNPMTEIDDNCIRTEQLALKSQAPNKPTGFSKNKAQRTKDYQEPNEGAEVVKGNGFSNKSICALEEAKGVLQKSIDPHTITRSRSSRDLDDANNVPPTSYTSLLLEDIQNFHHQNTTAFTLPPCVTKACSILDAVADLNSCNGSNLSNKNVCTKFIESEVIVSDDIVEPSFHKYITVRRSANEGEMEQQESSGSNSIAGQHWVSSSLSWEHNSADSTDHLSSRSNSREEEPSLLVCSHNKQAFCDVVAGEKRLKSSTATRLHNQQRVGIGRGKVGVAASM</sequence>
<comment type="caution">
    <text evidence="2">The sequence shown here is derived from an EMBL/GenBank/DDBJ whole genome shotgun (WGS) entry which is preliminary data.</text>
</comment>
<feature type="compositionally biased region" description="Polar residues" evidence="1">
    <location>
        <begin position="307"/>
        <end position="318"/>
    </location>
</feature>
<accession>A0A7J7LFY4</accession>
<proteinExistence type="predicted"/>
<protein>
    <submittedName>
        <fullName evidence="2">Uncharacterized protein</fullName>
    </submittedName>
</protein>
<evidence type="ECO:0000313" key="3">
    <source>
        <dbReference type="Proteomes" id="UP000541444"/>
    </source>
</evidence>
<dbReference type="EMBL" id="JACGCM010002307">
    <property type="protein sequence ID" value="KAF6141555.1"/>
    <property type="molecule type" value="Genomic_DNA"/>
</dbReference>
<gene>
    <name evidence="2" type="ORF">GIB67_041032</name>
</gene>
<feature type="region of interest" description="Disordered" evidence="1">
    <location>
        <begin position="112"/>
        <end position="131"/>
    </location>
</feature>
<dbReference type="InterPro" id="IPR040412">
    <property type="entry name" value="At1g65710-like"/>
</dbReference>
<feature type="compositionally biased region" description="Polar residues" evidence="1">
    <location>
        <begin position="242"/>
        <end position="274"/>
    </location>
</feature>
<dbReference type="AlphaFoldDB" id="A0A7J7LFY4"/>
<dbReference type="OrthoDB" id="1927466at2759"/>